<keyword evidence="4" id="KW-0249">Electron transport</keyword>
<dbReference type="PRINTS" id="PR00421">
    <property type="entry name" value="THIOREDOXIN"/>
</dbReference>
<dbReference type="OrthoDB" id="9790390at2"/>
<dbReference type="NCBIfam" id="TIGR01068">
    <property type="entry name" value="thioredoxin"/>
    <property type="match status" value="1"/>
</dbReference>
<evidence type="ECO:0000313" key="12">
    <source>
        <dbReference type="EMBL" id="KXL54086.1"/>
    </source>
</evidence>
<dbReference type="Pfam" id="PF00085">
    <property type="entry name" value="Thioredoxin"/>
    <property type="match status" value="1"/>
</dbReference>
<keyword evidence="6 10" id="KW-0676">Redox-active center</keyword>
<dbReference type="PIRSF" id="PIRSF000077">
    <property type="entry name" value="Thioredoxin"/>
    <property type="match status" value="1"/>
</dbReference>
<dbReference type="InterPro" id="IPR036249">
    <property type="entry name" value="Thioredoxin-like_sf"/>
</dbReference>
<dbReference type="FunFam" id="3.40.30.10:FF:000001">
    <property type="entry name" value="Thioredoxin"/>
    <property type="match status" value="1"/>
</dbReference>
<evidence type="ECO:0000256" key="5">
    <source>
        <dbReference type="ARBA" id="ARBA00023157"/>
    </source>
</evidence>
<feature type="active site" description="Nucleophile" evidence="9">
    <location>
        <position position="29"/>
    </location>
</feature>
<dbReference type="STRING" id="36847.CLNEO_01820"/>
<evidence type="ECO:0000256" key="9">
    <source>
        <dbReference type="PIRSR" id="PIRSR000077-1"/>
    </source>
</evidence>
<name>A0A136WHP4_9FIRM</name>
<dbReference type="GO" id="GO:0005829">
    <property type="term" value="C:cytosol"/>
    <property type="evidence" value="ECO:0007669"/>
    <property type="project" value="TreeGrafter"/>
</dbReference>
<evidence type="ECO:0000256" key="4">
    <source>
        <dbReference type="ARBA" id="ARBA00022982"/>
    </source>
</evidence>
<dbReference type="EMBL" id="LRVM01000001">
    <property type="protein sequence ID" value="KXL54086.1"/>
    <property type="molecule type" value="Genomic_DNA"/>
</dbReference>
<organism evidence="12 13">
    <name type="scientific">Anaerotignum neopropionicum</name>
    <dbReference type="NCBI Taxonomy" id="36847"/>
    <lineage>
        <taxon>Bacteria</taxon>
        <taxon>Bacillati</taxon>
        <taxon>Bacillota</taxon>
        <taxon>Clostridia</taxon>
        <taxon>Lachnospirales</taxon>
        <taxon>Anaerotignaceae</taxon>
        <taxon>Anaerotignum</taxon>
    </lineage>
</organism>
<dbReference type="GO" id="GO:0015035">
    <property type="term" value="F:protein-disulfide reductase activity"/>
    <property type="evidence" value="ECO:0007669"/>
    <property type="project" value="UniProtKB-UniRule"/>
</dbReference>
<dbReference type="Gene3D" id="3.40.30.10">
    <property type="entry name" value="Glutaredoxin"/>
    <property type="match status" value="1"/>
</dbReference>
<reference evidence="12 13" key="1">
    <citation type="submission" date="2016-01" db="EMBL/GenBank/DDBJ databases">
        <title>Genome sequence of Clostridium neopropionicum X4, DSM-3847.</title>
        <authorList>
            <person name="Poehlein A."/>
            <person name="Beck M.H."/>
            <person name="Bengelsdorf F.R."/>
            <person name="Daniel R."/>
            <person name="Duerre P."/>
        </authorList>
    </citation>
    <scope>NUCLEOTIDE SEQUENCE [LARGE SCALE GENOMIC DNA]</scope>
    <source>
        <strain evidence="12 13">DSM-3847</strain>
    </source>
</reference>
<dbReference type="InterPro" id="IPR005746">
    <property type="entry name" value="Thioredoxin"/>
</dbReference>
<dbReference type="PROSITE" id="PS51352">
    <property type="entry name" value="THIOREDOXIN_2"/>
    <property type="match status" value="1"/>
</dbReference>
<feature type="domain" description="Thioredoxin" evidence="11">
    <location>
        <begin position="1"/>
        <end position="105"/>
    </location>
</feature>
<dbReference type="PANTHER" id="PTHR45663">
    <property type="entry name" value="GEO12009P1"/>
    <property type="match status" value="1"/>
</dbReference>
<dbReference type="GO" id="GO:0045454">
    <property type="term" value="P:cell redox homeostasis"/>
    <property type="evidence" value="ECO:0007669"/>
    <property type="project" value="TreeGrafter"/>
</dbReference>
<feature type="site" description="Contributes to redox potential value" evidence="9">
    <location>
        <position position="31"/>
    </location>
</feature>
<dbReference type="RefSeq" id="WP_066083559.1">
    <property type="nucleotide sequence ID" value="NZ_LRVM01000001.1"/>
</dbReference>
<evidence type="ECO:0000313" key="13">
    <source>
        <dbReference type="Proteomes" id="UP000070539"/>
    </source>
</evidence>
<dbReference type="InterPro" id="IPR013766">
    <property type="entry name" value="Thioredoxin_domain"/>
</dbReference>
<dbReference type="PATRIC" id="fig|36847.3.peg.227"/>
<protein>
    <recommendedName>
        <fullName evidence="2 7">Thioredoxin</fullName>
    </recommendedName>
</protein>
<accession>A0A136WHP4</accession>
<dbReference type="AlphaFoldDB" id="A0A136WHP4"/>
<dbReference type="PANTHER" id="PTHR45663:SF11">
    <property type="entry name" value="GEO12009P1"/>
    <property type="match status" value="1"/>
</dbReference>
<comment type="caution">
    <text evidence="12">The sequence shown here is derived from an EMBL/GenBank/DDBJ whole genome shotgun (WGS) entry which is preliminary data.</text>
</comment>
<dbReference type="CDD" id="cd02947">
    <property type="entry name" value="TRX_family"/>
    <property type="match status" value="1"/>
</dbReference>
<dbReference type="SUPFAM" id="SSF52833">
    <property type="entry name" value="Thioredoxin-like"/>
    <property type="match status" value="1"/>
</dbReference>
<evidence type="ECO:0000256" key="3">
    <source>
        <dbReference type="ARBA" id="ARBA00022448"/>
    </source>
</evidence>
<proteinExistence type="inferred from homology"/>
<keyword evidence="3" id="KW-0813">Transport</keyword>
<dbReference type="InterPro" id="IPR017937">
    <property type="entry name" value="Thioredoxin_CS"/>
</dbReference>
<evidence type="ECO:0000256" key="6">
    <source>
        <dbReference type="ARBA" id="ARBA00023284"/>
    </source>
</evidence>
<keyword evidence="5 10" id="KW-1015">Disulfide bond</keyword>
<evidence type="ECO:0000256" key="2">
    <source>
        <dbReference type="ARBA" id="ARBA00020570"/>
    </source>
</evidence>
<evidence type="ECO:0000256" key="10">
    <source>
        <dbReference type="PIRSR" id="PIRSR000077-4"/>
    </source>
</evidence>
<dbReference type="Proteomes" id="UP000070539">
    <property type="component" value="Unassembled WGS sequence"/>
</dbReference>
<comment type="similarity">
    <text evidence="1 8">Belongs to the thioredoxin family.</text>
</comment>
<evidence type="ECO:0000256" key="7">
    <source>
        <dbReference type="NCBIfam" id="TIGR01068"/>
    </source>
</evidence>
<feature type="disulfide bond" description="Redox-active" evidence="10">
    <location>
        <begin position="29"/>
        <end position="32"/>
    </location>
</feature>
<evidence type="ECO:0000256" key="1">
    <source>
        <dbReference type="ARBA" id="ARBA00008987"/>
    </source>
</evidence>
<feature type="site" description="Contributes to redox potential value" evidence="9">
    <location>
        <position position="30"/>
    </location>
</feature>
<gene>
    <name evidence="12" type="primary">trxA</name>
    <name evidence="12" type="ORF">CLNEO_01820</name>
</gene>
<evidence type="ECO:0000256" key="8">
    <source>
        <dbReference type="PIRNR" id="PIRNR000077"/>
    </source>
</evidence>
<dbReference type="PROSITE" id="PS00194">
    <property type="entry name" value="THIOREDOXIN_1"/>
    <property type="match status" value="1"/>
</dbReference>
<feature type="active site" description="Nucleophile" evidence="9">
    <location>
        <position position="32"/>
    </location>
</feature>
<evidence type="ECO:0000259" key="11">
    <source>
        <dbReference type="PROSITE" id="PS51352"/>
    </source>
</evidence>
<feature type="site" description="Deprotonates C-terminal active site Cys" evidence="9">
    <location>
        <position position="23"/>
    </location>
</feature>
<keyword evidence="13" id="KW-1185">Reference proteome</keyword>
<sequence length="105" mass="11661">MLQIKSDKFQKEVLDSNVPVLVDFSATWCGPCKMMGPVLEQLSAEYEGKAKVFKVDIDESMDLAEKYQIMSVPNMLIFKDGKPVDAVVGVTPPGVLKQKLDKIVK</sequence>